<organism evidence="1 2">
    <name type="scientific">Chamaesiphon polymorphus CCALA 037</name>
    <dbReference type="NCBI Taxonomy" id="2107692"/>
    <lineage>
        <taxon>Bacteria</taxon>
        <taxon>Bacillati</taxon>
        <taxon>Cyanobacteriota</taxon>
        <taxon>Cyanophyceae</taxon>
        <taxon>Gomontiellales</taxon>
        <taxon>Chamaesiphonaceae</taxon>
        <taxon>Chamaesiphon</taxon>
    </lineage>
</organism>
<reference evidence="1 2" key="1">
    <citation type="submission" date="2018-03" db="EMBL/GenBank/DDBJ databases">
        <title>The ancient ancestry and fast evolution of plastids.</title>
        <authorList>
            <person name="Moore K.R."/>
            <person name="Magnabosco C."/>
            <person name="Momper L."/>
            <person name="Gold D.A."/>
            <person name="Bosak T."/>
            <person name="Fournier G.P."/>
        </authorList>
    </citation>
    <scope>NUCLEOTIDE SEQUENCE [LARGE SCALE GENOMIC DNA]</scope>
    <source>
        <strain evidence="1 2">CCALA 037</strain>
    </source>
</reference>
<sequence>MISLDSYCKIINYFARRKMYFDIHLHDKNASLKSWSQTIEMLFCKLAYIPSEKIVLEIGQATIEI</sequence>
<keyword evidence="2" id="KW-1185">Reference proteome</keyword>
<name>A0A2T1GIG0_9CYAN</name>
<evidence type="ECO:0000313" key="2">
    <source>
        <dbReference type="Proteomes" id="UP000238937"/>
    </source>
</evidence>
<dbReference type="Proteomes" id="UP000238937">
    <property type="component" value="Unassembled WGS sequence"/>
</dbReference>
<gene>
    <name evidence="1" type="ORF">C7B77_08025</name>
</gene>
<evidence type="ECO:0000313" key="1">
    <source>
        <dbReference type="EMBL" id="PSB57536.1"/>
    </source>
</evidence>
<comment type="caution">
    <text evidence="1">The sequence shown here is derived from an EMBL/GenBank/DDBJ whole genome shotgun (WGS) entry which is preliminary data.</text>
</comment>
<accession>A0A2T1GIG0</accession>
<proteinExistence type="predicted"/>
<dbReference type="EMBL" id="PVWO01000072">
    <property type="protein sequence ID" value="PSB57536.1"/>
    <property type="molecule type" value="Genomic_DNA"/>
</dbReference>
<protein>
    <submittedName>
        <fullName evidence="1">Uncharacterized protein</fullName>
    </submittedName>
</protein>
<dbReference type="AlphaFoldDB" id="A0A2T1GIG0"/>